<dbReference type="SUPFAM" id="SSF51445">
    <property type="entry name" value="(Trans)glycosidases"/>
    <property type="match status" value="1"/>
</dbReference>
<dbReference type="AlphaFoldDB" id="A0A7W5CDQ0"/>
<feature type="compositionally biased region" description="Low complexity" evidence="5">
    <location>
        <begin position="612"/>
        <end position="623"/>
    </location>
</feature>
<sequence>MKNKSRLKLLKFSLIHLLSLCLLISFVIPVFAVNNQVANTQVSVVGNKIEVEDGVMTGTVSVDNTTNGYSGRGYAAFKGEGDLTLTYQAPNAGLYEITVGYNSPFGSKKTELIVNGQGTGEISLAQSTGFQEVSAGKVQLQSGDNTVKINLGWGWYNIDYIIVTSAEVGGSHQVEKILSNPNATPETQALMNYLVDTYGNGIISGQQERHDADWIYDQTGKYPALLGLDMMDYSPSRVEHGTSSQTIEQALDWGQQGGIVQIHWHWNAPKDLLDEPGNEWWSGFYTRATTFDVAYALEHPDSEDYQLLLRDIDVISNQLKRLQDAHIPVIWRPLHEAEGGWFWWGTKGPEAYKELYRLMYDRMKNVHGLNNLIWVFNSESEEWYPGDDVVDIVTTDYYAPNGDYNPLVNKYDQLVSLVNGTKLVALAENGPIPDPDLLPLLGADWLYFMTWTGNSIRDGLQNDPQHLQKVYHSDYVITRDELPTDLYSYGLAPVAEVSYSKTGLTNQDVVATITTNKQVTITNNDGKSSYTFANNGSFTFEFVDQKGLEGTVVATVNNIDKIPPTLKVFSDKRKLTKNNHKLEEVAFSWEAEDSDSGIGSVKLVSVTSNEPDNGSGDGNTTGDIQGAEIGTSDNKILLRAERSGNGSGRVYTVTYEAVDHAGNKTQASATVSVPHNGQ</sequence>
<name>A0A7W5CDQ0_9BACL</name>
<dbReference type="Pfam" id="PF02156">
    <property type="entry name" value="Glyco_hydro_26"/>
    <property type="match status" value="1"/>
</dbReference>
<dbReference type="PANTHER" id="PTHR40079:SF4">
    <property type="entry name" value="GH26 DOMAIN-CONTAINING PROTEIN-RELATED"/>
    <property type="match status" value="1"/>
</dbReference>
<organism evidence="9 10">
    <name type="scientific">Paenibacillus endophyticus</name>
    <dbReference type="NCBI Taxonomy" id="1294268"/>
    <lineage>
        <taxon>Bacteria</taxon>
        <taxon>Bacillati</taxon>
        <taxon>Bacillota</taxon>
        <taxon>Bacilli</taxon>
        <taxon>Bacillales</taxon>
        <taxon>Paenibacillaceae</taxon>
        <taxon>Paenibacillus</taxon>
    </lineage>
</organism>
<dbReference type="InterPro" id="IPR017853">
    <property type="entry name" value="GH"/>
</dbReference>
<dbReference type="Gene3D" id="3.20.20.80">
    <property type="entry name" value="Glycosidases"/>
    <property type="match status" value="1"/>
</dbReference>
<dbReference type="PRINTS" id="PR00739">
    <property type="entry name" value="GLHYDRLASE26"/>
</dbReference>
<keyword evidence="2 4" id="KW-0378">Hydrolase</keyword>
<feature type="domain" description="GH26" evidence="8">
    <location>
        <begin position="185"/>
        <end position="480"/>
    </location>
</feature>
<accession>A0A7W5CDQ0</accession>
<evidence type="ECO:0000256" key="1">
    <source>
        <dbReference type="ARBA" id="ARBA00007754"/>
    </source>
</evidence>
<evidence type="ECO:0000259" key="7">
    <source>
        <dbReference type="PROSITE" id="PS51175"/>
    </source>
</evidence>
<comment type="caution">
    <text evidence="9">The sequence shown here is derived from an EMBL/GenBank/DDBJ whole genome shotgun (WGS) entry which is preliminary data.</text>
</comment>
<dbReference type="Gene3D" id="2.60.120.260">
    <property type="entry name" value="Galactose-binding domain-like"/>
    <property type="match status" value="1"/>
</dbReference>
<feature type="active site" description="Nucleophile" evidence="4">
    <location>
        <position position="428"/>
    </location>
</feature>
<dbReference type="InterPro" id="IPR008979">
    <property type="entry name" value="Galactose-bd-like_sf"/>
</dbReference>
<dbReference type="CDD" id="cd04086">
    <property type="entry name" value="CBM35_mannanase-like"/>
    <property type="match status" value="1"/>
</dbReference>
<proteinExistence type="inferred from homology"/>
<evidence type="ECO:0000256" key="3">
    <source>
        <dbReference type="ARBA" id="ARBA00023295"/>
    </source>
</evidence>
<dbReference type="GO" id="GO:0006080">
    <property type="term" value="P:substituted mannan metabolic process"/>
    <property type="evidence" value="ECO:0007669"/>
    <property type="project" value="InterPro"/>
</dbReference>
<dbReference type="PROSITE" id="PS51764">
    <property type="entry name" value="GH26"/>
    <property type="match status" value="1"/>
</dbReference>
<dbReference type="InterPro" id="IPR000805">
    <property type="entry name" value="Glyco_hydro_26"/>
</dbReference>
<reference evidence="9 10" key="1">
    <citation type="submission" date="2020-08" db="EMBL/GenBank/DDBJ databases">
        <title>Genomic Encyclopedia of Type Strains, Phase III (KMG-III): the genomes of soil and plant-associated and newly described type strains.</title>
        <authorList>
            <person name="Whitman W."/>
        </authorList>
    </citation>
    <scope>NUCLEOTIDE SEQUENCE [LARGE SCALE GENOMIC DNA]</scope>
    <source>
        <strain evidence="9 10">CECT 8234</strain>
    </source>
</reference>
<evidence type="ECO:0000313" key="10">
    <source>
        <dbReference type="Proteomes" id="UP000518605"/>
    </source>
</evidence>
<keyword evidence="6" id="KW-0732">Signal</keyword>
<dbReference type="GO" id="GO:0030246">
    <property type="term" value="F:carbohydrate binding"/>
    <property type="evidence" value="ECO:0007669"/>
    <property type="project" value="InterPro"/>
</dbReference>
<dbReference type="PANTHER" id="PTHR40079">
    <property type="entry name" value="MANNAN ENDO-1,4-BETA-MANNOSIDASE E-RELATED"/>
    <property type="match status" value="1"/>
</dbReference>
<evidence type="ECO:0000259" key="8">
    <source>
        <dbReference type="PROSITE" id="PS51764"/>
    </source>
</evidence>
<dbReference type="InterPro" id="IPR005084">
    <property type="entry name" value="CBM6"/>
</dbReference>
<dbReference type="SUPFAM" id="SSF49785">
    <property type="entry name" value="Galactose-binding domain-like"/>
    <property type="match status" value="1"/>
</dbReference>
<dbReference type="Pfam" id="PF16990">
    <property type="entry name" value="CBM_35"/>
    <property type="match status" value="1"/>
</dbReference>
<dbReference type="RefSeq" id="WP_183570808.1">
    <property type="nucleotide sequence ID" value="NZ_CBCSLB010000029.1"/>
</dbReference>
<dbReference type="EC" id="3.2.1.78" evidence="9"/>
<dbReference type="GO" id="GO:0016985">
    <property type="term" value="F:mannan endo-1,4-beta-mannosidase activity"/>
    <property type="evidence" value="ECO:0007669"/>
    <property type="project" value="UniProtKB-EC"/>
</dbReference>
<evidence type="ECO:0000256" key="2">
    <source>
        <dbReference type="ARBA" id="ARBA00022801"/>
    </source>
</evidence>
<dbReference type="PROSITE" id="PS51175">
    <property type="entry name" value="CBM6"/>
    <property type="match status" value="1"/>
</dbReference>
<evidence type="ECO:0000256" key="4">
    <source>
        <dbReference type="PROSITE-ProRule" id="PRU01100"/>
    </source>
</evidence>
<evidence type="ECO:0000256" key="5">
    <source>
        <dbReference type="SAM" id="MobiDB-lite"/>
    </source>
</evidence>
<keyword evidence="3 4" id="KW-0326">Glycosidase</keyword>
<keyword evidence="10" id="KW-1185">Reference proteome</keyword>
<evidence type="ECO:0000256" key="6">
    <source>
        <dbReference type="SAM" id="SignalP"/>
    </source>
</evidence>
<comment type="similarity">
    <text evidence="1 4">Belongs to the glycosyl hydrolase 26 family.</text>
</comment>
<feature type="chain" id="PRO_5030759412" evidence="6">
    <location>
        <begin position="33"/>
        <end position="678"/>
    </location>
</feature>
<feature type="domain" description="CBM6" evidence="7">
    <location>
        <begin position="47"/>
        <end position="164"/>
    </location>
</feature>
<protein>
    <submittedName>
        <fullName evidence="9">Mannan endo-1,4-beta-mannosidase</fullName>
        <ecNumber evidence="9">3.2.1.78</ecNumber>
    </submittedName>
</protein>
<gene>
    <name evidence="9" type="ORF">FHS16_005923</name>
</gene>
<evidence type="ECO:0000313" key="9">
    <source>
        <dbReference type="EMBL" id="MBB3155807.1"/>
    </source>
</evidence>
<feature type="region of interest" description="Disordered" evidence="5">
    <location>
        <begin position="606"/>
        <end position="628"/>
    </location>
</feature>
<feature type="active site" description="Proton donor" evidence="4">
    <location>
        <position position="336"/>
    </location>
</feature>
<dbReference type="Proteomes" id="UP000518605">
    <property type="component" value="Unassembled WGS sequence"/>
</dbReference>
<dbReference type="EMBL" id="JACHXW010000029">
    <property type="protein sequence ID" value="MBB3155807.1"/>
    <property type="molecule type" value="Genomic_DNA"/>
</dbReference>
<dbReference type="InterPro" id="IPR022790">
    <property type="entry name" value="GH26_dom"/>
</dbReference>
<feature type="signal peptide" evidence="6">
    <location>
        <begin position="1"/>
        <end position="32"/>
    </location>
</feature>